<dbReference type="Proteomes" id="UP000193218">
    <property type="component" value="Unassembled WGS sequence"/>
</dbReference>
<proteinExistence type="predicted"/>
<evidence type="ECO:0000256" key="1">
    <source>
        <dbReference type="SAM" id="MobiDB-lite"/>
    </source>
</evidence>
<reference evidence="2 3" key="1">
    <citation type="submission" date="2017-03" db="EMBL/GenBank/DDBJ databases">
        <title>Widespread Adenine N6-methylation of Active Genes in Fungi.</title>
        <authorList>
            <consortium name="DOE Joint Genome Institute"/>
            <person name="Mondo S.J."/>
            <person name="Dannebaum R.O."/>
            <person name="Kuo R.C."/>
            <person name="Louie K.B."/>
            <person name="Bewick A.J."/>
            <person name="Labutti K."/>
            <person name="Haridas S."/>
            <person name="Kuo A."/>
            <person name="Salamov A."/>
            <person name="Ahrendt S.R."/>
            <person name="Lau R."/>
            <person name="Bowen B.P."/>
            <person name="Lipzen A."/>
            <person name="Sullivan W."/>
            <person name="Andreopoulos W.B."/>
            <person name="Clum A."/>
            <person name="Lindquist E."/>
            <person name="Daum C."/>
            <person name="Northen T.R."/>
            <person name="Ramamoorthy G."/>
            <person name="Schmitz R.J."/>
            <person name="Gryganskyi A."/>
            <person name="Culley D."/>
            <person name="Magnuson J."/>
            <person name="James T.Y."/>
            <person name="O'Malley M.A."/>
            <person name="Stajich J.E."/>
            <person name="Spatafora J.W."/>
            <person name="Visel A."/>
            <person name="Grigoriev I.V."/>
        </authorList>
    </citation>
    <scope>NUCLEOTIDE SEQUENCE [LARGE SCALE GENOMIC DNA]</scope>
    <source>
        <strain evidence="2 3">NRRL Y-17943</strain>
    </source>
</reference>
<feature type="compositionally biased region" description="Polar residues" evidence="1">
    <location>
        <begin position="82"/>
        <end position="92"/>
    </location>
</feature>
<dbReference type="GeneID" id="33559482"/>
<dbReference type="EMBL" id="NBSH01000001">
    <property type="protein sequence ID" value="ORX40586.1"/>
    <property type="molecule type" value="Genomic_DNA"/>
</dbReference>
<feature type="compositionally biased region" description="Polar residues" evidence="1">
    <location>
        <begin position="105"/>
        <end position="114"/>
    </location>
</feature>
<dbReference type="InParanoid" id="A0A1Y1UT31"/>
<feature type="compositionally biased region" description="Basic and acidic residues" evidence="1">
    <location>
        <begin position="115"/>
        <end position="128"/>
    </location>
</feature>
<gene>
    <name evidence="2" type="ORF">BD324DRAFT_647510</name>
</gene>
<feature type="region of interest" description="Disordered" evidence="1">
    <location>
        <begin position="82"/>
        <end position="128"/>
    </location>
</feature>
<evidence type="ECO:0000313" key="2">
    <source>
        <dbReference type="EMBL" id="ORX40586.1"/>
    </source>
</evidence>
<evidence type="ECO:0000313" key="3">
    <source>
        <dbReference type="Proteomes" id="UP000193218"/>
    </source>
</evidence>
<dbReference type="RefSeq" id="XP_021874265.1">
    <property type="nucleotide sequence ID" value="XM_022017673.1"/>
</dbReference>
<accession>A0A1Y1UT31</accession>
<sequence length="143" mass="16312">MPSNSKYSQDLSVATVRCDLETKREVDYGDPVYRENLRLALLERLQKMDDYDTVSEKTIGKTDWQRLTRYWDLSVPKSMTDQMTSAEKSSVYSAADALSPDEGSSKGSYTVSDATRNHPDYNRLSEEQKRTLAEVVGSVRGWR</sequence>
<organism evidence="2 3">
    <name type="scientific">Kockovaella imperatae</name>
    <dbReference type="NCBI Taxonomy" id="4999"/>
    <lineage>
        <taxon>Eukaryota</taxon>
        <taxon>Fungi</taxon>
        <taxon>Dikarya</taxon>
        <taxon>Basidiomycota</taxon>
        <taxon>Agaricomycotina</taxon>
        <taxon>Tremellomycetes</taxon>
        <taxon>Tremellales</taxon>
        <taxon>Cuniculitremaceae</taxon>
        <taxon>Kockovaella</taxon>
    </lineage>
</organism>
<protein>
    <submittedName>
        <fullName evidence="2">Uncharacterized protein</fullName>
    </submittedName>
</protein>
<dbReference type="AlphaFoldDB" id="A0A1Y1UT31"/>
<comment type="caution">
    <text evidence="2">The sequence shown here is derived from an EMBL/GenBank/DDBJ whole genome shotgun (WGS) entry which is preliminary data.</text>
</comment>
<name>A0A1Y1UT31_9TREE</name>
<keyword evidence="3" id="KW-1185">Reference proteome</keyword>